<dbReference type="InterPro" id="IPR006900">
    <property type="entry name" value="Sec23/24_helical_dom"/>
</dbReference>
<evidence type="ECO:0000313" key="2">
    <source>
        <dbReference type="EMBL" id="GMI21548.1"/>
    </source>
</evidence>
<evidence type="ECO:0000313" key="3">
    <source>
        <dbReference type="Proteomes" id="UP001165060"/>
    </source>
</evidence>
<organism evidence="2 3">
    <name type="scientific">Tetraparma gracilis</name>
    <dbReference type="NCBI Taxonomy" id="2962635"/>
    <lineage>
        <taxon>Eukaryota</taxon>
        <taxon>Sar</taxon>
        <taxon>Stramenopiles</taxon>
        <taxon>Ochrophyta</taxon>
        <taxon>Bolidophyceae</taxon>
        <taxon>Parmales</taxon>
        <taxon>Triparmaceae</taxon>
        <taxon>Tetraparma</taxon>
    </lineage>
</organism>
<dbReference type="Pfam" id="PF04815">
    <property type="entry name" value="Sec23_helical"/>
    <property type="match status" value="1"/>
</dbReference>
<protein>
    <recommendedName>
        <fullName evidence="1">Sec23/Sec24 helical domain-containing protein</fullName>
    </recommendedName>
</protein>
<dbReference type="PANTHER" id="PTHR13803:SF4">
    <property type="entry name" value="SECRETORY 24CD, ISOFORM C"/>
    <property type="match status" value="1"/>
</dbReference>
<keyword evidence="3" id="KW-1185">Reference proteome</keyword>
<reference evidence="2 3" key="1">
    <citation type="journal article" date="2023" name="Commun. Biol.">
        <title>Genome analysis of Parmales, the sister group of diatoms, reveals the evolutionary specialization of diatoms from phago-mixotrophs to photoautotrophs.</title>
        <authorList>
            <person name="Ban H."/>
            <person name="Sato S."/>
            <person name="Yoshikawa S."/>
            <person name="Yamada K."/>
            <person name="Nakamura Y."/>
            <person name="Ichinomiya M."/>
            <person name="Sato N."/>
            <person name="Blanc-Mathieu R."/>
            <person name="Endo H."/>
            <person name="Kuwata A."/>
            <person name="Ogata H."/>
        </authorList>
    </citation>
    <scope>NUCLEOTIDE SEQUENCE [LARGE SCALE GENOMIC DNA]</scope>
</reference>
<dbReference type="SUPFAM" id="SSF82754">
    <property type="entry name" value="C-terminal, gelsolin-like domain of Sec23/24"/>
    <property type="match status" value="1"/>
</dbReference>
<gene>
    <name evidence="2" type="ORF">TeGR_g3942</name>
</gene>
<dbReference type="InterPro" id="IPR029006">
    <property type="entry name" value="ADF-H/Gelsolin-like_dom_sf"/>
</dbReference>
<dbReference type="EMBL" id="BRYB01000052">
    <property type="protein sequence ID" value="GMI21548.1"/>
    <property type="molecule type" value="Genomic_DNA"/>
</dbReference>
<evidence type="ECO:0000259" key="1">
    <source>
        <dbReference type="Pfam" id="PF04815"/>
    </source>
</evidence>
<dbReference type="PANTHER" id="PTHR13803">
    <property type="entry name" value="SEC24-RELATED PROTEIN"/>
    <property type="match status" value="1"/>
</dbReference>
<dbReference type="Gene3D" id="3.40.20.10">
    <property type="entry name" value="Severin"/>
    <property type="match status" value="1"/>
</dbReference>
<feature type="domain" description="Sec23/Sec24 helical" evidence="1">
    <location>
        <begin position="3"/>
        <end position="65"/>
    </location>
</feature>
<comment type="caution">
    <text evidence="2">The sequence shown here is derived from an EMBL/GenBank/DDBJ whole genome shotgun (WGS) entry which is preliminary data.</text>
</comment>
<dbReference type="Proteomes" id="UP001165060">
    <property type="component" value="Unassembled WGS sequence"/>
</dbReference>
<sequence length="283" mass="30475">MADRALGSLQLAREHLITALVDILAAYRMHTNAASSPKGQLILPEPLKLLPLFILSSLKNPAIRASLPAGRTDRSAPPSPRVDERAFRIVSCCNSTAASVIARSHPAVFDVLQMDPDVGDVVSPPPEKSLDGESQPVVAEAMRDFVKLPPTAHPSITCISASSISLIDDGFSMYLYVGRNVAGDVLQDMFGVNGMDGVDTSRVLLQQGSERGRLLLTIVEEMQRDRTVRGDLKFVFAGSPGTSALEAEVMSLLVDDNTAHEVSYVDFLCAVHRKVQAKVVKDA</sequence>
<dbReference type="InterPro" id="IPR036180">
    <property type="entry name" value="Gelsolin-like_dom_sf"/>
</dbReference>
<accession>A0ABQ6M8A2</accession>
<name>A0ABQ6M8A2_9STRA</name>
<dbReference type="Gene3D" id="1.20.120.730">
    <property type="entry name" value="Sec23/Sec24 helical domain"/>
    <property type="match status" value="1"/>
</dbReference>
<dbReference type="InterPro" id="IPR050550">
    <property type="entry name" value="SEC23_SEC24_subfamily"/>
</dbReference>
<dbReference type="SUPFAM" id="SSF81811">
    <property type="entry name" value="Helical domain of Sec23/24"/>
    <property type="match status" value="1"/>
</dbReference>
<dbReference type="InterPro" id="IPR036175">
    <property type="entry name" value="Sec23/24_helical_dom_sf"/>
</dbReference>
<proteinExistence type="predicted"/>